<dbReference type="EMBL" id="LVYI01000004">
    <property type="protein sequence ID" value="OAP60984.1"/>
    <property type="molecule type" value="Genomic_DNA"/>
</dbReference>
<feature type="compositionally biased region" description="Polar residues" evidence="1">
    <location>
        <begin position="182"/>
        <end position="214"/>
    </location>
</feature>
<reference evidence="2 3" key="1">
    <citation type="submission" date="2016-04" db="EMBL/GenBank/DDBJ databases">
        <title>Draft genome of Fonsecaea erecta CBS 125763.</title>
        <authorList>
            <person name="Weiss V.A."/>
            <person name="Vicente V.A."/>
            <person name="Raittz R.T."/>
            <person name="Moreno L.F."/>
            <person name="De Souza E.M."/>
            <person name="Pedrosa F.O."/>
            <person name="Steffens M.B."/>
            <person name="Faoro H."/>
            <person name="Tadra-Sfeir M.Z."/>
            <person name="Najafzadeh M.J."/>
            <person name="Felipe M.S."/>
            <person name="Teixeira M."/>
            <person name="Sun J."/>
            <person name="Xi L."/>
            <person name="Gomes R."/>
            <person name="De Azevedo C.M."/>
            <person name="Salgado C.G."/>
            <person name="Da Silva M.B."/>
            <person name="Nascimento M.F."/>
            <person name="Queiroz-Telles F."/>
            <person name="Attili D.S."/>
            <person name="Gorbushina A."/>
        </authorList>
    </citation>
    <scope>NUCLEOTIDE SEQUENCE [LARGE SCALE GENOMIC DNA]</scope>
    <source>
        <strain evidence="2 3">CBS 125763</strain>
    </source>
</reference>
<gene>
    <name evidence="2" type="ORF">AYL99_05988</name>
</gene>
<organism evidence="2 3">
    <name type="scientific">Fonsecaea erecta</name>
    <dbReference type="NCBI Taxonomy" id="1367422"/>
    <lineage>
        <taxon>Eukaryota</taxon>
        <taxon>Fungi</taxon>
        <taxon>Dikarya</taxon>
        <taxon>Ascomycota</taxon>
        <taxon>Pezizomycotina</taxon>
        <taxon>Eurotiomycetes</taxon>
        <taxon>Chaetothyriomycetidae</taxon>
        <taxon>Chaetothyriales</taxon>
        <taxon>Herpotrichiellaceae</taxon>
        <taxon>Fonsecaea</taxon>
    </lineage>
</organism>
<dbReference type="OrthoDB" id="4135823at2759"/>
<comment type="caution">
    <text evidence="2">The sequence shown here is derived from an EMBL/GenBank/DDBJ whole genome shotgun (WGS) entry which is preliminary data.</text>
</comment>
<dbReference type="AlphaFoldDB" id="A0A178ZME9"/>
<feature type="compositionally biased region" description="Basic and acidic residues" evidence="1">
    <location>
        <begin position="242"/>
        <end position="258"/>
    </location>
</feature>
<keyword evidence="3" id="KW-1185">Reference proteome</keyword>
<dbReference type="Proteomes" id="UP000078343">
    <property type="component" value="Unassembled WGS sequence"/>
</dbReference>
<evidence type="ECO:0000313" key="3">
    <source>
        <dbReference type="Proteomes" id="UP000078343"/>
    </source>
</evidence>
<name>A0A178ZME9_9EURO</name>
<feature type="compositionally biased region" description="Basic and acidic residues" evidence="1">
    <location>
        <begin position="132"/>
        <end position="158"/>
    </location>
</feature>
<sequence>MAKSLHWPPLAQRALLEWIDDQKGPQSALIQNYKQAIAELTKSLRTQFGDHKSFSKALSPSQVEQRIKYLWKDRLGTSQSSTLDTFYRDGTHTLDWNKLSRKPVARAYTKDEIASLSTATATDPVGASDGQEMTRAEKRRRTDNGSENRSDGKEEKQEARRRKSPSSDVERDSESQADRPHSGQTSRIVQPTTLENDATRTTSADSLAPTQQEESPTRAPEPSGQHRSNRRDSHGCTKFRHRLDIQVRDEAHNGESDGPRFAASRTESISRGAFPNPILVGAIESQMELLEYEIRMAIEFYSLRQGIPSNQPMIIDSRLRYPGECRSLFMHMLGLDSFQDGDWRSERLQAFQKAKIGLNDFLQSLVGCAVTAWCLRARLPPGLYFQELGGAIVEKVLKQAFTSEVEAEIRQRLWDEHLSRHVIRSVDSDAHHMADMMFAYIDMLIPREPSPRRREHQADVCRLMPEDEPPRFIEDLDRAELRRRLTRVFKLGLNCSIELSRRLHEDYRVSWPRFLTPYERIEDRRRQRAPAGAGGAADKETKERKVCLALTPLIERRTLAYVDGEWTELEVACKATVIPL</sequence>
<dbReference type="GeneID" id="30010156"/>
<evidence type="ECO:0000256" key="1">
    <source>
        <dbReference type="SAM" id="MobiDB-lite"/>
    </source>
</evidence>
<dbReference type="RefSeq" id="XP_018694351.1">
    <property type="nucleotide sequence ID" value="XM_018837498.1"/>
</dbReference>
<protein>
    <submittedName>
        <fullName evidence="2">Uncharacterized protein</fullName>
    </submittedName>
</protein>
<feature type="compositionally biased region" description="Basic and acidic residues" evidence="1">
    <location>
        <begin position="168"/>
        <end position="181"/>
    </location>
</feature>
<feature type="region of interest" description="Disordered" evidence="1">
    <location>
        <begin position="119"/>
        <end position="267"/>
    </location>
</feature>
<accession>A0A178ZME9</accession>
<evidence type="ECO:0000313" key="2">
    <source>
        <dbReference type="EMBL" id="OAP60984.1"/>
    </source>
</evidence>
<proteinExistence type="predicted"/>